<dbReference type="OrthoDB" id="425211at2759"/>
<protein>
    <recommendedName>
        <fullName evidence="3 6">3-methyl-2-oxobutanoate hydroxymethyltransferase</fullName>
        <ecNumber evidence="3 6">2.1.2.11</ecNumber>
    </recommendedName>
</protein>
<dbReference type="InterPro" id="IPR015813">
    <property type="entry name" value="Pyrv/PenolPyrv_kinase-like_dom"/>
</dbReference>
<dbReference type="HAMAP" id="MF_00156">
    <property type="entry name" value="PanB"/>
    <property type="match status" value="1"/>
</dbReference>
<comment type="catalytic activity">
    <reaction evidence="5 6">
        <text>(6R)-5,10-methylene-5,6,7,8-tetrahydrofolate + 3-methyl-2-oxobutanoate + H2O = 2-dehydropantoate + (6S)-5,6,7,8-tetrahydrofolate</text>
        <dbReference type="Rhea" id="RHEA:11824"/>
        <dbReference type="ChEBI" id="CHEBI:11561"/>
        <dbReference type="ChEBI" id="CHEBI:11851"/>
        <dbReference type="ChEBI" id="CHEBI:15377"/>
        <dbReference type="ChEBI" id="CHEBI:15636"/>
        <dbReference type="ChEBI" id="CHEBI:57453"/>
        <dbReference type="EC" id="2.1.2.11"/>
    </reaction>
</comment>
<evidence type="ECO:0000256" key="1">
    <source>
        <dbReference type="ARBA" id="ARBA00005033"/>
    </source>
</evidence>
<reference evidence="9" key="2">
    <citation type="submission" date="2015-01" db="EMBL/GenBank/DDBJ databases">
        <title>Evolutionary Origins and Diversification of the Mycorrhizal Mutualists.</title>
        <authorList>
            <consortium name="DOE Joint Genome Institute"/>
            <consortium name="Mycorrhizal Genomics Consortium"/>
            <person name="Kohler A."/>
            <person name="Kuo A."/>
            <person name="Nagy L.G."/>
            <person name="Floudas D."/>
            <person name="Copeland A."/>
            <person name="Barry K.W."/>
            <person name="Cichocki N."/>
            <person name="Veneault-Fourrey C."/>
            <person name="LaButti K."/>
            <person name="Lindquist E.A."/>
            <person name="Lipzen A."/>
            <person name="Lundell T."/>
            <person name="Morin E."/>
            <person name="Murat C."/>
            <person name="Riley R."/>
            <person name="Ohm R."/>
            <person name="Sun H."/>
            <person name="Tunlid A."/>
            <person name="Henrissat B."/>
            <person name="Grigoriev I.V."/>
            <person name="Hibbett D.S."/>
            <person name="Martin F."/>
        </authorList>
    </citation>
    <scope>NUCLEOTIDE SEQUENCE [LARGE SCALE GENOMIC DNA]</scope>
    <source>
        <strain evidence="9">Foug A</strain>
    </source>
</reference>
<sequence length="367" mass="39843">MALIDELLRRSPRRLSYMPRISRRHMSVRPAKHPPSSSPTPHKKTTIAALRSLRASKTPITVLTAYDYPTALACSNHPVDITLVGDSLAQVCLGYPSTTRLTLDEMLHHCRAVARGTSSPLLVADMPFGTFAAGKTEGVRAGVRLIQEGHVEAVKLEGGEEVVEHVSALTTMGIPVMGHIGLLPQRHVSLSGYRVQGRTAEAATKLLRAARALEDAGVFSIVLEAMPNLLGAYITERLSVPTIGIGAGPGTSGQVLVWDDMVGTWSGHKPRFVRHFADVRKEVARGVSGYVDAVKDGSFPDPDKEGYVMDHGEWEKFLVAEETPSWTWSPSREAISAEQKHQTTAQESHILPEHSARSLTGENLAMS</sequence>
<dbReference type="SUPFAM" id="SSF51621">
    <property type="entry name" value="Phosphoenolpyruvate/pyruvate domain"/>
    <property type="match status" value="1"/>
</dbReference>
<dbReference type="Proteomes" id="UP000053989">
    <property type="component" value="Unassembled WGS sequence"/>
</dbReference>
<keyword evidence="6" id="KW-0566">Pantothenate biosynthesis</keyword>
<dbReference type="FunFam" id="3.20.20.60:FF:000003">
    <property type="entry name" value="3-methyl-2-oxobutanoate hydroxymethyltransferase"/>
    <property type="match status" value="1"/>
</dbReference>
<dbReference type="HOGENOM" id="CLU_036645_0_2_1"/>
<evidence type="ECO:0000256" key="5">
    <source>
        <dbReference type="ARBA" id="ARBA00049172"/>
    </source>
</evidence>
<evidence type="ECO:0000313" key="9">
    <source>
        <dbReference type="Proteomes" id="UP000053989"/>
    </source>
</evidence>
<comment type="similarity">
    <text evidence="2 6">Belongs to the PanB family.</text>
</comment>
<accession>A0A0C3ECU0</accession>
<evidence type="ECO:0000256" key="3">
    <source>
        <dbReference type="ARBA" id="ARBA00012618"/>
    </source>
</evidence>
<dbReference type="AlphaFoldDB" id="A0A0C3ECU0"/>
<keyword evidence="9" id="KW-1185">Reference proteome</keyword>
<evidence type="ECO:0000256" key="4">
    <source>
        <dbReference type="ARBA" id="ARBA00022679"/>
    </source>
</evidence>
<reference evidence="8 9" key="1">
    <citation type="submission" date="2014-04" db="EMBL/GenBank/DDBJ databases">
        <authorList>
            <consortium name="DOE Joint Genome Institute"/>
            <person name="Kuo A."/>
            <person name="Kohler A."/>
            <person name="Nagy L.G."/>
            <person name="Floudas D."/>
            <person name="Copeland A."/>
            <person name="Barry K.W."/>
            <person name="Cichocki N."/>
            <person name="Veneault-Fourrey C."/>
            <person name="LaButti K."/>
            <person name="Lindquist E.A."/>
            <person name="Lipzen A."/>
            <person name="Lundell T."/>
            <person name="Morin E."/>
            <person name="Murat C."/>
            <person name="Sun H."/>
            <person name="Tunlid A."/>
            <person name="Henrissat B."/>
            <person name="Grigoriev I.V."/>
            <person name="Hibbett D.S."/>
            <person name="Martin F."/>
            <person name="Nordberg H.P."/>
            <person name="Cantor M.N."/>
            <person name="Hua S.X."/>
        </authorList>
    </citation>
    <scope>NUCLEOTIDE SEQUENCE [LARGE SCALE GENOMIC DNA]</scope>
    <source>
        <strain evidence="8 9">Foug A</strain>
    </source>
</reference>
<comment type="function">
    <text evidence="6">Catalyzes the reversible reaction in which hydroxymethyl group from 5,10-methylenetetrahydrofolate is transferred onto alpha-ketoisovalerate to form ketopantoate.</text>
</comment>
<feature type="region of interest" description="Disordered" evidence="7">
    <location>
        <begin position="332"/>
        <end position="367"/>
    </location>
</feature>
<dbReference type="GO" id="GO:0015940">
    <property type="term" value="P:pantothenate biosynthetic process"/>
    <property type="evidence" value="ECO:0007669"/>
    <property type="project" value="UniProtKB-UniPathway"/>
</dbReference>
<dbReference type="InParanoid" id="A0A0C3ECU0"/>
<proteinExistence type="inferred from homology"/>
<dbReference type="FunCoup" id="A0A0C3ECU0">
    <property type="interactions" value="348"/>
</dbReference>
<feature type="compositionally biased region" description="Basic residues" evidence="7">
    <location>
        <begin position="21"/>
        <end position="32"/>
    </location>
</feature>
<feature type="region of interest" description="Disordered" evidence="7">
    <location>
        <begin position="19"/>
        <end position="43"/>
    </location>
</feature>
<evidence type="ECO:0000313" key="8">
    <source>
        <dbReference type="EMBL" id="KIM66124.1"/>
    </source>
</evidence>
<evidence type="ECO:0000256" key="2">
    <source>
        <dbReference type="ARBA" id="ARBA00008676"/>
    </source>
</evidence>
<dbReference type="PANTHER" id="PTHR20881">
    <property type="entry name" value="3-METHYL-2-OXOBUTANOATE HYDROXYMETHYLTRANSFERASE"/>
    <property type="match status" value="1"/>
</dbReference>
<dbReference type="CDD" id="cd06557">
    <property type="entry name" value="KPHMT-like"/>
    <property type="match status" value="1"/>
</dbReference>
<dbReference type="STRING" id="1036808.A0A0C3ECU0"/>
<feature type="compositionally biased region" description="Polar residues" evidence="7">
    <location>
        <begin position="357"/>
        <end position="367"/>
    </location>
</feature>
<dbReference type="NCBIfam" id="TIGR00222">
    <property type="entry name" value="panB"/>
    <property type="match status" value="1"/>
</dbReference>
<comment type="pathway">
    <text evidence="1 6">Cofactor biosynthesis; (R)-pantothenate biosynthesis; (R)-pantoate from 3-methyl-2-oxobutanoate: step 1/2.</text>
</comment>
<dbReference type="EC" id="2.1.2.11" evidence="3 6"/>
<name>A0A0C3ECU0_9AGAM</name>
<dbReference type="GO" id="GO:0000287">
    <property type="term" value="F:magnesium ion binding"/>
    <property type="evidence" value="ECO:0007669"/>
    <property type="project" value="TreeGrafter"/>
</dbReference>
<gene>
    <name evidence="8" type="ORF">SCLCIDRAFT_352374</name>
</gene>
<dbReference type="PANTHER" id="PTHR20881:SF0">
    <property type="entry name" value="3-METHYL-2-OXOBUTANOATE HYDROXYMETHYLTRANSFERASE"/>
    <property type="match status" value="1"/>
</dbReference>
<dbReference type="EMBL" id="KN822018">
    <property type="protein sequence ID" value="KIM66124.1"/>
    <property type="molecule type" value="Genomic_DNA"/>
</dbReference>
<dbReference type="UniPathway" id="UPA00028">
    <property type="reaction ID" value="UER00003"/>
</dbReference>
<dbReference type="InterPro" id="IPR003700">
    <property type="entry name" value="Pantoate_hydroxy_MeTrfase"/>
</dbReference>
<dbReference type="InterPro" id="IPR040442">
    <property type="entry name" value="Pyrv_kinase-like_dom_sf"/>
</dbReference>
<dbReference type="Pfam" id="PF02548">
    <property type="entry name" value="Pantoate_transf"/>
    <property type="match status" value="1"/>
</dbReference>
<dbReference type="GO" id="GO:0005739">
    <property type="term" value="C:mitochondrion"/>
    <property type="evidence" value="ECO:0007669"/>
    <property type="project" value="TreeGrafter"/>
</dbReference>
<dbReference type="GO" id="GO:0003864">
    <property type="term" value="F:3-methyl-2-oxobutanoate hydroxymethyltransferase activity"/>
    <property type="evidence" value="ECO:0007669"/>
    <property type="project" value="UniProtKB-EC"/>
</dbReference>
<dbReference type="NCBIfam" id="NF001452">
    <property type="entry name" value="PRK00311.1"/>
    <property type="match status" value="1"/>
</dbReference>
<keyword evidence="4 6" id="KW-0808">Transferase</keyword>
<evidence type="ECO:0000256" key="7">
    <source>
        <dbReference type="SAM" id="MobiDB-lite"/>
    </source>
</evidence>
<evidence type="ECO:0000256" key="6">
    <source>
        <dbReference type="RuleBase" id="RU362100"/>
    </source>
</evidence>
<organism evidence="8 9">
    <name type="scientific">Scleroderma citrinum Foug A</name>
    <dbReference type="NCBI Taxonomy" id="1036808"/>
    <lineage>
        <taxon>Eukaryota</taxon>
        <taxon>Fungi</taxon>
        <taxon>Dikarya</taxon>
        <taxon>Basidiomycota</taxon>
        <taxon>Agaricomycotina</taxon>
        <taxon>Agaricomycetes</taxon>
        <taxon>Agaricomycetidae</taxon>
        <taxon>Boletales</taxon>
        <taxon>Sclerodermatineae</taxon>
        <taxon>Sclerodermataceae</taxon>
        <taxon>Scleroderma</taxon>
    </lineage>
</organism>
<dbReference type="Gene3D" id="3.20.20.60">
    <property type="entry name" value="Phosphoenolpyruvate-binding domains"/>
    <property type="match status" value="1"/>
</dbReference>